<dbReference type="Proteomes" id="UP000546162">
    <property type="component" value="Unassembled WGS sequence"/>
</dbReference>
<dbReference type="EMBL" id="JACHNB010000001">
    <property type="protein sequence ID" value="MBB4742088.1"/>
    <property type="molecule type" value="Genomic_DNA"/>
</dbReference>
<dbReference type="GO" id="GO:0016747">
    <property type="term" value="F:acyltransferase activity, transferring groups other than amino-acyl groups"/>
    <property type="evidence" value="ECO:0007669"/>
    <property type="project" value="InterPro"/>
</dbReference>
<dbReference type="InterPro" id="IPR016181">
    <property type="entry name" value="Acyl_CoA_acyltransferase"/>
</dbReference>
<evidence type="ECO:0000259" key="1">
    <source>
        <dbReference type="PROSITE" id="PS51186"/>
    </source>
</evidence>
<dbReference type="CDD" id="cd04301">
    <property type="entry name" value="NAT_SF"/>
    <property type="match status" value="1"/>
</dbReference>
<dbReference type="RefSeq" id="WP_239178041.1">
    <property type="nucleotide sequence ID" value="NZ_BAABFG010000005.1"/>
</dbReference>
<reference evidence="2 3" key="1">
    <citation type="submission" date="2020-08" db="EMBL/GenBank/DDBJ databases">
        <title>Sequencing the genomes of 1000 actinobacteria strains.</title>
        <authorList>
            <person name="Klenk H.-P."/>
        </authorList>
    </citation>
    <scope>NUCLEOTIDE SEQUENCE [LARGE SCALE GENOMIC DNA]</scope>
    <source>
        <strain evidence="2 3">DSM 45809</strain>
    </source>
</reference>
<feature type="domain" description="N-acetyltransferase" evidence="1">
    <location>
        <begin position="1"/>
        <end position="88"/>
    </location>
</feature>
<protein>
    <submittedName>
        <fullName evidence="2">GNAT superfamily N-acetyltransferase</fullName>
    </submittedName>
</protein>
<name>A0A7W7H1B7_9ACTN</name>
<dbReference type="PROSITE" id="PS51186">
    <property type="entry name" value="GNAT"/>
    <property type="match status" value="1"/>
</dbReference>
<sequence length="88" mass="9574">MDGVRDDVQLLVTDRARNGRGIGGMLLEHARTVARAGGVGLIRLDCYAAPDRGLVRYYEQQGFTATESFEIAGPSGPWPGQVLEQRLT</sequence>
<gene>
    <name evidence="2" type="ORF">BJY16_005547</name>
</gene>
<dbReference type="Pfam" id="PF00583">
    <property type="entry name" value="Acetyltransf_1"/>
    <property type="match status" value="1"/>
</dbReference>
<dbReference type="InterPro" id="IPR000182">
    <property type="entry name" value="GNAT_dom"/>
</dbReference>
<accession>A0A7W7H1B7</accession>
<dbReference type="Gene3D" id="3.40.630.30">
    <property type="match status" value="1"/>
</dbReference>
<keyword evidence="2" id="KW-0808">Transferase</keyword>
<dbReference type="SUPFAM" id="SSF55729">
    <property type="entry name" value="Acyl-CoA N-acyltransferases (Nat)"/>
    <property type="match status" value="1"/>
</dbReference>
<evidence type="ECO:0000313" key="2">
    <source>
        <dbReference type="EMBL" id="MBB4742088.1"/>
    </source>
</evidence>
<keyword evidence="3" id="KW-1185">Reference proteome</keyword>
<dbReference type="AlphaFoldDB" id="A0A7W7H1B7"/>
<comment type="caution">
    <text evidence="2">The sequence shown here is derived from an EMBL/GenBank/DDBJ whole genome shotgun (WGS) entry which is preliminary data.</text>
</comment>
<organism evidence="2 3">
    <name type="scientific">Actinoplanes octamycinicus</name>
    <dbReference type="NCBI Taxonomy" id="135948"/>
    <lineage>
        <taxon>Bacteria</taxon>
        <taxon>Bacillati</taxon>
        <taxon>Actinomycetota</taxon>
        <taxon>Actinomycetes</taxon>
        <taxon>Micromonosporales</taxon>
        <taxon>Micromonosporaceae</taxon>
        <taxon>Actinoplanes</taxon>
    </lineage>
</organism>
<proteinExistence type="predicted"/>
<evidence type="ECO:0000313" key="3">
    <source>
        <dbReference type="Proteomes" id="UP000546162"/>
    </source>
</evidence>